<dbReference type="PANTHER" id="PTHR12992">
    <property type="entry name" value="NUDIX HYDROLASE"/>
    <property type="match status" value="1"/>
</dbReference>
<dbReference type="Gene3D" id="3.90.79.10">
    <property type="entry name" value="Nucleoside Triphosphate Pyrophosphohydrolase"/>
    <property type="match status" value="1"/>
</dbReference>
<organism evidence="8 9">
    <name type="scientific">Haemaphysalis longicornis</name>
    <name type="common">Bush tick</name>
    <dbReference type="NCBI Taxonomy" id="44386"/>
    <lineage>
        <taxon>Eukaryota</taxon>
        <taxon>Metazoa</taxon>
        <taxon>Ecdysozoa</taxon>
        <taxon>Arthropoda</taxon>
        <taxon>Chelicerata</taxon>
        <taxon>Arachnida</taxon>
        <taxon>Acari</taxon>
        <taxon>Parasitiformes</taxon>
        <taxon>Ixodida</taxon>
        <taxon>Ixodoidea</taxon>
        <taxon>Ixodidae</taxon>
        <taxon>Haemaphysalinae</taxon>
        <taxon>Haemaphysalis</taxon>
    </lineage>
</organism>
<evidence type="ECO:0000256" key="4">
    <source>
        <dbReference type="ARBA" id="ARBA00022801"/>
    </source>
</evidence>
<dbReference type="EMBL" id="JABSTR010000006">
    <property type="protein sequence ID" value="KAH9373281.1"/>
    <property type="molecule type" value="Genomic_DNA"/>
</dbReference>
<dbReference type="InterPro" id="IPR015797">
    <property type="entry name" value="NUDIX_hydrolase-like_dom_sf"/>
</dbReference>
<dbReference type="PANTHER" id="PTHR12992:SF11">
    <property type="entry name" value="MITOCHONDRIAL COENZYME A DIPHOSPHATASE NUDT8"/>
    <property type="match status" value="1"/>
</dbReference>
<comment type="cofactor">
    <cofactor evidence="2">
        <name>Mg(2+)</name>
        <dbReference type="ChEBI" id="CHEBI:18420"/>
    </cofactor>
</comment>
<dbReference type="GO" id="GO:0010945">
    <property type="term" value="F:coenzyme A diphosphatase activity"/>
    <property type="evidence" value="ECO:0007669"/>
    <property type="project" value="InterPro"/>
</dbReference>
<dbReference type="OMA" id="HYRIWGI"/>
<feature type="domain" description="Nudix hydrolase" evidence="7">
    <location>
        <begin position="66"/>
        <end position="207"/>
    </location>
</feature>
<keyword evidence="4" id="KW-0378">Hydrolase</keyword>
<keyword evidence="3" id="KW-0479">Metal-binding</keyword>
<evidence type="ECO:0000256" key="6">
    <source>
        <dbReference type="ARBA" id="ARBA00023211"/>
    </source>
</evidence>
<accession>A0A9J6GER2</accession>
<evidence type="ECO:0000256" key="1">
    <source>
        <dbReference type="ARBA" id="ARBA00001936"/>
    </source>
</evidence>
<evidence type="ECO:0000259" key="7">
    <source>
        <dbReference type="PROSITE" id="PS51462"/>
    </source>
</evidence>
<dbReference type="OrthoDB" id="206213at2759"/>
<gene>
    <name evidence="8" type="ORF">HPB48_005026</name>
</gene>
<dbReference type="CDD" id="cd03426">
    <property type="entry name" value="NUDIX_CoAse_Nudt7"/>
    <property type="match status" value="1"/>
</dbReference>
<evidence type="ECO:0000313" key="8">
    <source>
        <dbReference type="EMBL" id="KAH9373281.1"/>
    </source>
</evidence>
<evidence type="ECO:0000313" key="9">
    <source>
        <dbReference type="Proteomes" id="UP000821853"/>
    </source>
</evidence>
<keyword evidence="9" id="KW-1185">Reference proteome</keyword>
<dbReference type="InterPro" id="IPR000086">
    <property type="entry name" value="NUDIX_hydrolase_dom"/>
</dbReference>
<dbReference type="Pfam" id="PF00293">
    <property type="entry name" value="NUDIX"/>
    <property type="match status" value="1"/>
</dbReference>
<sequence>MALQKHNASFLAWSLSGLTRLTNVRRSSGTSLDITFFSDDRKRACMDTLVPSSQEYGRLFRNVPSNLTAAVLVPFCFNQEGEPAVLLTLRSRNLSRHAGLVSFPGGITDESDASATETALRETEEELGIPRSSVDVWGPIHPLPSLGSSISVTPVVSFVRSSTPFSLLEELTINKDEVDKVFMPSLESLCDPRGWEYTTWKYPGVPRHASPVFVLNSSDRIWGLTARILHLCMTSVLPDQYCRSYPVEEMSLN</sequence>
<comment type="cofactor">
    <cofactor evidence="1">
        <name>Mn(2+)</name>
        <dbReference type="ChEBI" id="CHEBI:29035"/>
    </cofactor>
</comment>
<keyword evidence="6" id="KW-0464">Manganese</keyword>
<protein>
    <recommendedName>
        <fullName evidence="7">Nudix hydrolase domain-containing protein</fullName>
    </recommendedName>
</protein>
<evidence type="ECO:0000256" key="3">
    <source>
        <dbReference type="ARBA" id="ARBA00022723"/>
    </source>
</evidence>
<dbReference type="VEuPathDB" id="VectorBase:HLOH_045494"/>
<evidence type="ECO:0000256" key="2">
    <source>
        <dbReference type="ARBA" id="ARBA00001946"/>
    </source>
</evidence>
<dbReference type="Proteomes" id="UP000821853">
    <property type="component" value="Chromosome 4"/>
</dbReference>
<name>A0A9J6GER2_HAELO</name>
<reference evidence="8 9" key="1">
    <citation type="journal article" date="2020" name="Cell">
        <title>Large-Scale Comparative Analyses of Tick Genomes Elucidate Their Genetic Diversity and Vector Capacities.</title>
        <authorList>
            <consortium name="Tick Genome and Microbiome Consortium (TIGMIC)"/>
            <person name="Jia N."/>
            <person name="Wang J."/>
            <person name="Shi W."/>
            <person name="Du L."/>
            <person name="Sun Y."/>
            <person name="Zhan W."/>
            <person name="Jiang J.F."/>
            <person name="Wang Q."/>
            <person name="Zhang B."/>
            <person name="Ji P."/>
            <person name="Bell-Sakyi L."/>
            <person name="Cui X.M."/>
            <person name="Yuan T.T."/>
            <person name="Jiang B.G."/>
            <person name="Yang W.F."/>
            <person name="Lam T.T."/>
            <person name="Chang Q.C."/>
            <person name="Ding S.J."/>
            <person name="Wang X.J."/>
            <person name="Zhu J.G."/>
            <person name="Ruan X.D."/>
            <person name="Zhao L."/>
            <person name="Wei J.T."/>
            <person name="Ye R.Z."/>
            <person name="Que T.C."/>
            <person name="Du C.H."/>
            <person name="Zhou Y.H."/>
            <person name="Cheng J.X."/>
            <person name="Dai P.F."/>
            <person name="Guo W.B."/>
            <person name="Han X.H."/>
            <person name="Huang E.J."/>
            <person name="Li L.F."/>
            <person name="Wei W."/>
            <person name="Gao Y.C."/>
            <person name="Liu J.Z."/>
            <person name="Shao H.Z."/>
            <person name="Wang X."/>
            <person name="Wang C.C."/>
            <person name="Yang T.C."/>
            <person name="Huo Q.B."/>
            <person name="Li W."/>
            <person name="Chen H.Y."/>
            <person name="Chen S.E."/>
            <person name="Zhou L.G."/>
            <person name="Ni X.B."/>
            <person name="Tian J.H."/>
            <person name="Sheng Y."/>
            <person name="Liu T."/>
            <person name="Pan Y.S."/>
            <person name="Xia L.Y."/>
            <person name="Li J."/>
            <person name="Zhao F."/>
            <person name="Cao W.C."/>
        </authorList>
    </citation>
    <scope>NUCLEOTIDE SEQUENCE [LARGE SCALE GENOMIC DNA]</scope>
    <source>
        <strain evidence="8">HaeL-2018</strain>
    </source>
</reference>
<dbReference type="AlphaFoldDB" id="A0A9J6GER2"/>
<dbReference type="PROSITE" id="PS51462">
    <property type="entry name" value="NUDIX"/>
    <property type="match status" value="1"/>
</dbReference>
<dbReference type="InterPro" id="IPR045121">
    <property type="entry name" value="CoAse"/>
</dbReference>
<comment type="caution">
    <text evidence="8">The sequence shown here is derived from an EMBL/GenBank/DDBJ whole genome shotgun (WGS) entry which is preliminary data.</text>
</comment>
<dbReference type="SUPFAM" id="SSF55811">
    <property type="entry name" value="Nudix"/>
    <property type="match status" value="1"/>
</dbReference>
<evidence type="ECO:0000256" key="5">
    <source>
        <dbReference type="ARBA" id="ARBA00022842"/>
    </source>
</evidence>
<proteinExistence type="predicted"/>
<keyword evidence="5" id="KW-0460">Magnesium</keyword>
<dbReference type="GO" id="GO:0046872">
    <property type="term" value="F:metal ion binding"/>
    <property type="evidence" value="ECO:0007669"/>
    <property type="project" value="UniProtKB-KW"/>
</dbReference>